<protein>
    <submittedName>
        <fullName evidence="3">Uncharacterized protein</fullName>
    </submittedName>
</protein>
<comment type="caution">
    <text evidence="3">The sequence shown here is derived from an EMBL/GenBank/DDBJ whole genome shotgun (WGS) entry which is preliminary data.</text>
</comment>
<sequence>MFFVFLVALGTVAAGSSSDDDSWNEIKQSPKNWSKDDDSLKKVVQLLQTLITKVDSNATEVQVENNAVEVAAASQQVQLHQHTEGQKQVILRCNAQSI</sequence>
<organism evidence="3 4">
    <name type="scientific">Mugilogobius chulae</name>
    <name type="common">yellowstripe goby</name>
    <dbReference type="NCBI Taxonomy" id="88201"/>
    <lineage>
        <taxon>Eukaryota</taxon>
        <taxon>Metazoa</taxon>
        <taxon>Chordata</taxon>
        <taxon>Craniata</taxon>
        <taxon>Vertebrata</taxon>
        <taxon>Euteleostomi</taxon>
        <taxon>Actinopterygii</taxon>
        <taxon>Neopterygii</taxon>
        <taxon>Teleostei</taxon>
        <taxon>Neoteleostei</taxon>
        <taxon>Acanthomorphata</taxon>
        <taxon>Gobiaria</taxon>
        <taxon>Gobiiformes</taxon>
        <taxon>Gobioidei</taxon>
        <taxon>Gobiidae</taxon>
        <taxon>Gobionellinae</taxon>
        <taxon>Mugilogobius</taxon>
    </lineage>
</organism>
<name>A0AAW0MMA5_9GOBI</name>
<dbReference type="EMBL" id="JBBPFD010000090">
    <property type="protein sequence ID" value="KAK7880489.1"/>
    <property type="molecule type" value="Genomic_DNA"/>
</dbReference>
<dbReference type="AlphaFoldDB" id="A0AAW0MMA5"/>
<feature type="region of interest" description="Disordered" evidence="1">
    <location>
        <begin position="14"/>
        <end position="34"/>
    </location>
</feature>
<proteinExistence type="predicted"/>
<evidence type="ECO:0000313" key="4">
    <source>
        <dbReference type="Proteomes" id="UP001460270"/>
    </source>
</evidence>
<evidence type="ECO:0000313" key="3">
    <source>
        <dbReference type="EMBL" id="KAK7880489.1"/>
    </source>
</evidence>
<dbReference type="Proteomes" id="UP001460270">
    <property type="component" value="Unassembled WGS sequence"/>
</dbReference>
<evidence type="ECO:0000256" key="2">
    <source>
        <dbReference type="SAM" id="SignalP"/>
    </source>
</evidence>
<keyword evidence="4" id="KW-1185">Reference proteome</keyword>
<feature type="signal peptide" evidence="2">
    <location>
        <begin position="1"/>
        <end position="18"/>
    </location>
</feature>
<reference evidence="4" key="1">
    <citation type="submission" date="2024-04" db="EMBL/GenBank/DDBJ databases">
        <title>Salinicola lusitanus LLJ914,a marine bacterium isolated from the Okinawa Trough.</title>
        <authorList>
            <person name="Li J."/>
        </authorList>
    </citation>
    <scope>NUCLEOTIDE SEQUENCE [LARGE SCALE GENOMIC DNA]</scope>
</reference>
<keyword evidence="2" id="KW-0732">Signal</keyword>
<evidence type="ECO:0000256" key="1">
    <source>
        <dbReference type="SAM" id="MobiDB-lite"/>
    </source>
</evidence>
<accession>A0AAW0MMA5</accession>
<gene>
    <name evidence="3" type="ORF">WMY93_032871</name>
</gene>
<feature type="chain" id="PRO_5044024519" evidence="2">
    <location>
        <begin position="19"/>
        <end position="98"/>
    </location>
</feature>